<name>A0A450TTS5_9GAMM</name>
<reference evidence="1" key="1">
    <citation type="submission" date="2019-02" db="EMBL/GenBank/DDBJ databases">
        <authorList>
            <person name="Gruber-Vodicka R. H."/>
            <person name="Seah K. B. B."/>
        </authorList>
    </citation>
    <scope>NUCLEOTIDE SEQUENCE</scope>
    <source>
        <strain evidence="1">BECK_BZ131</strain>
    </source>
</reference>
<protein>
    <recommendedName>
        <fullName evidence="2">PD-(D/E)XK nuclease superfamily protein</fullName>
    </recommendedName>
</protein>
<accession>A0A450TTS5</accession>
<evidence type="ECO:0008006" key="2">
    <source>
        <dbReference type="Google" id="ProtNLM"/>
    </source>
</evidence>
<proteinExistence type="predicted"/>
<dbReference type="AlphaFoldDB" id="A0A450TTS5"/>
<evidence type="ECO:0000313" key="1">
    <source>
        <dbReference type="EMBL" id="VFJ72135.1"/>
    </source>
</evidence>
<dbReference type="EMBL" id="CAADFE010000032">
    <property type="protein sequence ID" value="VFJ72135.1"/>
    <property type="molecule type" value="Genomic_DNA"/>
</dbReference>
<gene>
    <name evidence="1" type="ORF">BECKFW1821C_GA0114237_103212</name>
</gene>
<organism evidence="1">
    <name type="scientific">Candidatus Kentrum sp. FW</name>
    <dbReference type="NCBI Taxonomy" id="2126338"/>
    <lineage>
        <taxon>Bacteria</taxon>
        <taxon>Pseudomonadati</taxon>
        <taxon>Pseudomonadota</taxon>
        <taxon>Gammaproteobacteria</taxon>
        <taxon>Candidatus Kentrum</taxon>
    </lineage>
</organism>
<sequence length="122" mass="13857">MESEAEIERGHTDLSMIVRPDMRQYRVLDILIEFKFVSLIDAGVDGKTPEGMDETTPRALPAVQAKQRKAEEGLVRYRKKLHRKFGDVLRLKCFSVVAVGFDLVVFSRFRPISGCCPGNDTR</sequence>